<protein>
    <recommendedName>
        <fullName evidence="10">Galactosyl transferase GMA12/MNN10 family protein</fullName>
    </recommendedName>
</protein>
<dbReference type="AlphaFoldDB" id="A0AAF1AWE8"/>
<dbReference type="InterPro" id="IPR008630">
    <property type="entry name" value="Glyco_trans_34"/>
</dbReference>
<keyword evidence="3" id="KW-0328">Glycosyltransferase</keyword>
<dbReference type="InterPro" id="IPR029044">
    <property type="entry name" value="Nucleotide-diphossugar_trans"/>
</dbReference>
<dbReference type="GO" id="GO:0008378">
    <property type="term" value="F:galactosyltransferase activity"/>
    <property type="evidence" value="ECO:0007669"/>
    <property type="project" value="TreeGrafter"/>
</dbReference>
<dbReference type="GO" id="GO:0005802">
    <property type="term" value="C:trans-Golgi network"/>
    <property type="evidence" value="ECO:0007669"/>
    <property type="project" value="TreeGrafter"/>
</dbReference>
<evidence type="ECO:0000256" key="5">
    <source>
        <dbReference type="ARBA" id="ARBA00022968"/>
    </source>
</evidence>
<comment type="subcellular location">
    <subcellularLocation>
        <location evidence="1">Golgi apparatus membrane</location>
        <topology evidence="1">Single-pass type II membrane protein</topology>
    </subcellularLocation>
</comment>
<evidence type="ECO:0000313" key="9">
    <source>
        <dbReference type="Proteomes" id="UP000077755"/>
    </source>
</evidence>
<dbReference type="Proteomes" id="UP000077755">
    <property type="component" value="Chromosome 4"/>
</dbReference>
<evidence type="ECO:0000313" key="8">
    <source>
        <dbReference type="EMBL" id="WOG95642.1"/>
    </source>
</evidence>
<reference evidence="8" key="1">
    <citation type="journal article" date="2016" name="Nat. Genet.">
        <title>A high-quality carrot genome assembly provides new insights into carotenoid accumulation and asterid genome evolution.</title>
        <authorList>
            <person name="Iorizzo M."/>
            <person name="Ellison S."/>
            <person name="Senalik D."/>
            <person name="Zeng P."/>
            <person name="Satapoomin P."/>
            <person name="Huang J."/>
            <person name="Bowman M."/>
            <person name="Iovene M."/>
            <person name="Sanseverino W."/>
            <person name="Cavagnaro P."/>
            <person name="Yildiz M."/>
            <person name="Macko-Podgorni A."/>
            <person name="Moranska E."/>
            <person name="Grzebelus E."/>
            <person name="Grzebelus D."/>
            <person name="Ashrafi H."/>
            <person name="Zheng Z."/>
            <person name="Cheng S."/>
            <person name="Spooner D."/>
            <person name="Van Deynze A."/>
            <person name="Simon P."/>
        </authorList>
    </citation>
    <scope>NUCLEOTIDE SEQUENCE</scope>
    <source>
        <tissue evidence="8">Leaf</tissue>
    </source>
</reference>
<evidence type="ECO:0000256" key="1">
    <source>
        <dbReference type="ARBA" id="ARBA00004323"/>
    </source>
</evidence>
<dbReference type="Pfam" id="PF05637">
    <property type="entry name" value="Glyco_transf_34"/>
    <property type="match status" value="1"/>
</dbReference>
<keyword evidence="7" id="KW-0472">Membrane</keyword>
<reference evidence="8" key="2">
    <citation type="submission" date="2022-03" db="EMBL/GenBank/DDBJ databases">
        <title>Draft title - Genomic analysis of global carrot germplasm unveils the trajectory of domestication and the origin of high carotenoid orange carrot.</title>
        <authorList>
            <person name="Iorizzo M."/>
            <person name="Ellison S."/>
            <person name="Senalik D."/>
            <person name="Macko-Podgorni A."/>
            <person name="Grzebelus D."/>
            <person name="Bostan H."/>
            <person name="Rolling W."/>
            <person name="Curaba J."/>
            <person name="Simon P."/>
        </authorList>
    </citation>
    <scope>NUCLEOTIDE SEQUENCE</scope>
    <source>
        <tissue evidence="8">Leaf</tissue>
    </source>
</reference>
<evidence type="ECO:0000256" key="4">
    <source>
        <dbReference type="ARBA" id="ARBA00022679"/>
    </source>
</evidence>
<dbReference type="Gene3D" id="3.90.550.10">
    <property type="entry name" value="Spore Coat Polysaccharide Biosynthesis Protein SpsA, Chain A"/>
    <property type="match status" value="1"/>
</dbReference>
<name>A0AAF1AWE8_DAUCS</name>
<keyword evidence="6" id="KW-0333">Golgi apparatus</keyword>
<feature type="transmembrane region" description="Helical" evidence="7">
    <location>
        <begin position="25"/>
        <end position="47"/>
    </location>
</feature>
<keyword evidence="5" id="KW-0735">Signal-anchor</keyword>
<keyword evidence="7" id="KW-1133">Transmembrane helix</keyword>
<evidence type="ECO:0000256" key="3">
    <source>
        <dbReference type="ARBA" id="ARBA00022676"/>
    </source>
</evidence>
<dbReference type="GO" id="GO:0000139">
    <property type="term" value="C:Golgi membrane"/>
    <property type="evidence" value="ECO:0007669"/>
    <property type="project" value="UniProtKB-SubCell"/>
</dbReference>
<sequence>MEFLKIQRRHIAKHAKTRSLFKQRLPCGLLTLVHVSLLTAWALWWGFSPCFSLESLSKLHSSPPSTLNCTMDSANRRHDSPNKTFYDDAKLNYSIGSPLQNWDDKRRFWLKHHPFYAAEDRVLMLTGSQPFPCHNPIGDFFQLRFFKNKVDYCRIHGYDIFYNNAILHPKMDSYWAKTPIIRAAILAHPEAEWIWWVDSDAVITDMDFRLPLDKYKDYNLVVDGWPGMIYVKGMYRLNAGVLLLRKCQRSMDFIEAWASMGPGYPDYEKWGEILQSTFTDMEYPISDDQSEKWADKVYIENDRFENITGKYRDLEKGAGILQRKHAEVVSESYGEVWEQYLRDGTGRRPFITHFTGCPPCSGDHNAKYVGDSCKEAMEKALNFGDNQVLRNFGYMHSALTDSASVLPWQLQ</sequence>
<dbReference type="GO" id="GO:0005768">
    <property type="term" value="C:endosome"/>
    <property type="evidence" value="ECO:0007669"/>
    <property type="project" value="TreeGrafter"/>
</dbReference>
<comment type="similarity">
    <text evidence="2">Belongs to the glycosyltransferase 34 family.</text>
</comment>
<evidence type="ECO:0000256" key="2">
    <source>
        <dbReference type="ARBA" id="ARBA00005664"/>
    </source>
</evidence>
<proteinExistence type="inferred from homology"/>
<accession>A0AAF1AWE8</accession>
<evidence type="ECO:0000256" key="7">
    <source>
        <dbReference type="SAM" id="Phobius"/>
    </source>
</evidence>
<organism evidence="8 9">
    <name type="scientific">Daucus carota subsp. sativus</name>
    <name type="common">Carrot</name>
    <dbReference type="NCBI Taxonomy" id="79200"/>
    <lineage>
        <taxon>Eukaryota</taxon>
        <taxon>Viridiplantae</taxon>
        <taxon>Streptophyta</taxon>
        <taxon>Embryophyta</taxon>
        <taxon>Tracheophyta</taxon>
        <taxon>Spermatophyta</taxon>
        <taxon>Magnoliopsida</taxon>
        <taxon>eudicotyledons</taxon>
        <taxon>Gunneridae</taxon>
        <taxon>Pentapetalae</taxon>
        <taxon>asterids</taxon>
        <taxon>campanulids</taxon>
        <taxon>Apiales</taxon>
        <taxon>Apiaceae</taxon>
        <taxon>Apioideae</taxon>
        <taxon>Scandiceae</taxon>
        <taxon>Daucinae</taxon>
        <taxon>Daucus</taxon>
        <taxon>Daucus sect. Daucus</taxon>
    </lineage>
</organism>
<gene>
    <name evidence="8" type="ORF">DCAR_0414968</name>
</gene>
<keyword evidence="7" id="KW-0812">Transmembrane</keyword>
<evidence type="ECO:0008006" key="10">
    <source>
        <dbReference type="Google" id="ProtNLM"/>
    </source>
</evidence>
<dbReference type="PANTHER" id="PTHR31311">
    <property type="entry name" value="XYLOGLUCAN 6-XYLOSYLTRANSFERASE 5-RELATED-RELATED"/>
    <property type="match status" value="1"/>
</dbReference>
<keyword evidence="4" id="KW-0808">Transferase</keyword>
<keyword evidence="9" id="KW-1185">Reference proteome</keyword>
<dbReference type="EMBL" id="CP093346">
    <property type="protein sequence ID" value="WOG95642.1"/>
    <property type="molecule type" value="Genomic_DNA"/>
</dbReference>
<dbReference type="PANTHER" id="PTHR31311:SF17">
    <property type="entry name" value="GALACTOSYL TRANSFERASE GMA12_MNN10 FAMILY PROTEIN"/>
    <property type="match status" value="1"/>
</dbReference>
<evidence type="ECO:0000256" key="6">
    <source>
        <dbReference type="ARBA" id="ARBA00023034"/>
    </source>
</evidence>